<dbReference type="Proteomes" id="UP000543364">
    <property type="component" value="Unassembled WGS sequence"/>
</dbReference>
<accession>A0A7K5UKX0</accession>
<feature type="non-terminal residue" evidence="6">
    <location>
        <position position="694"/>
    </location>
</feature>
<protein>
    <submittedName>
        <fullName evidence="6">UT14A protein</fullName>
    </submittedName>
</protein>
<organism evidence="6 7">
    <name type="scientific">Cephalopterus ornatus</name>
    <name type="common">Amazonian umbrellabird</name>
    <dbReference type="NCBI Taxonomy" id="114276"/>
    <lineage>
        <taxon>Eukaryota</taxon>
        <taxon>Metazoa</taxon>
        <taxon>Chordata</taxon>
        <taxon>Craniata</taxon>
        <taxon>Vertebrata</taxon>
        <taxon>Euteleostomi</taxon>
        <taxon>Archelosauria</taxon>
        <taxon>Archosauria</taxon>
        <taxon>Dinosauria</taxon>
        <taxon>Saurischia</taxon>
        <taxon>Theropoda</taxon>
        <taxon>Coelurosauria</taxon>
        <taxon>Aves</taxon>
        <taxon>Neognathae</taxon>
        <taxon>Neoaves</taxon>
        <taxon>Telluraves</taxon>
        <taxon>Australaves</taxon>
        <taxon>Passeriformes</taxon>
        <taxon>Cotingidae</taxon>
        <taxon>Cephalopterus</taxon>
    </lineage>
</organism>
<feature type="compositionally biased region" description="Acidic residues" evidence="5">
    <location>
        <begin position="359"/>
        <end position="375"/>
    </location>
</feature>
<comment type="subcellular location">
    <subcellularLocation>
        <location evidence="1">Nucleus</location>
        <location evidence="1">Nucleolus</location>
    </subcellularLocation>
</comment>
<evidence type="ECO:0000256" key="3">
    <source>
        <dbReference type="ARBA" id="ARBA00022553"/>
    </source>
</evidence>
<dbReference type="InterPro" id="IPR006709">
    <property type="entry name" value="SSU_processome_Utp14"/>
</dbReference>
<evidence type="ECO:0000256" key="5">
    <source>
        <dbReference type="SAM" id="MobiDB-lite"/>
    </source>
</evidence>
<reference evidence="6 7" key="1">
    <citation type="submission" date="2019-09" db="EMBL/GenBank/DDBJ databases">
        <title>Bird 10,000 Genomes (B10K) Project - Family phase.</title>
        <authorList>
            <person name="Zhang G."/>
        </authorList>
    </citation>
    <scope>NUCLEOTIDE SEQUENCE [LARGE SCALE GENOMIC DNA]</scope>
    <source>
        <strain evidence="6">B10K-DU-001-01</strain>
        <tissue evidence="6">Muscle</tissue>
    </source>
</reference>
<comment type="similarity">
    <text evidence="2">Belongs to the UTP14 family.</text>
</comment>
<gene>
    <name evidence="6" type="primary">Utp14a</name>
    <name evidence="6" type="ORF">CEPORN_R13062</name>
</gene>
<dbReference type="PANTHER" id="PTHR14150">
    <property type="entry name" value="U3 SMALL NUCLEOLAR RNA-ASSOCIATED PROTEIN 14"/>
    <property type="match status" value="1"/>
</dbReference>
<evidence type="ECO:0000313" key="7">
    <source>
        <dbReference type="Proteomes" id="UP000543364"/>
    </source>
</evidence>
<keyword evidence="3" id="KW-0597">Phosphoprotein</keyword>
<comment type="caution">
    <text evidence="6">The sequence shown here is derived from an EMBL/GenBank/DDBJ whole genome shotgun (WGS) entry which is preliminary data.</text>
</comment>
<feature type="non-terminal residue" evidence="6">
    <location>
        <position position="1"/>
    </location>
</feature>
<sequence>RHRRLLEAISALSGRKRRKLAERSEAGGQVSEFNVTCKGAGEKLVLSELLQPIHPKSALGSVRKELARVKRKAAVELPLSKEEAKRVVREAAYVTTSKDVGKWQQVVLQNRRAEQLVFPLRQDIPTVTPLERVSSAWKARTPLEQEIFGLLHKTQQPITDPLLTPEEMASLQAMSLEEARRRRAELQKARAVQSYYEAKARREKRIKSKKYHRVLKKSRRRQALKEFEQLHKSDPVAALARLEELEQLRMQERMSLKHQNKGKWARSRAIMAKYDLEARKAMQEQLARNKELMQKVRVEPPEEEPSDVPEEDTAAVPVPTGASTANPWMLGKPSAPAPEPEAQEGPRDGTVPAAAESKEEMEEEEEEELSEEEALLQDFEQKRQARQERAGSPEGHGEEHETPSRSDRLPPQCVGADETEASAEGPGDSPIPPVWAEEPVSTGLEPPTQAQEQLLLSEQLHRVQTMEDVEGLAKEEPVEEQEKPMAPRAGKEVRQQKERRAGDRRAKKTTDKKKMISLEAVLDGKPQEMDCPSLPVVLEEEEGGIDQRGTITEAFAGDDVVADFRREKRKAEEAAKPQPVNLVLPGWGEWGGTGLRPSARKVKRFLLKPPPAPPRKDQHMPHVIISEKRNIHAAAHQVSELPFPFERHQQFEQSIRTPVGATWNTQRAFQKLTAPRVVTRAGHIIQPISAEDVP</sequence>
<feature type="compositionally biased region" description="Basic and acidic residues" evidence="5">
    <location>
        <begin position="459"/>
        <end position="516"/>
    </location>
</feature>
<dbReference type="Pfam" id="PF04615">
    <property type="entry name" value="Utp14"/>
    <property type="match status" value="1"/>
</dbReference>
<evidence type="ECO:0000256" key="4">
    <source>
        <dbReference type="ARBA" id="ARBA00023242"/>
    </source>
</evidence>
<feature type="compositionally biased region" description="Acidic residues" evidence="5">
    <location>
        <begin position="301"/>
        <end position="313"/>
    </location>
</feature>
<evidence type="ECO:0000256" key="1">
    <source>
        <dbReference type="ARBA" id="ARBA00004604"/>
    </source>
</evidence>
<dbReference type="EMBL" id="VZRE01013894">
    <property type="protein sequence ID" value="NWU16576.1"/>
    <property type="molecule type" value="Genomic_DNA"/>
</dbReference>
<keyword evidence="4" id="KW-0539">Nucleus</keyword>
<dbReference type="GO" id="GO:0032040">
    <property type="term" value="C:small-subunit processome"/>
    <property type="evidence" value="ECO:0007669"/>
    <property type="project" value="InterPro"/>
</dbReference>
<keyword evidence="7" id="KW-1185">Reference proteome</keyword>
<feature type="compositionally biased region" description="Low complexity" evidence="5">
    <location>
        <begin position="449"/>
        <end position="458"/>
    </location>
</feature>
<evidence type="ECO:0000256" key="2">
    <source>
        <dbReference type="ARBA" id="ARBA00007774"/>
    </source>
</evidence>
<dbReference type="AlphaFoldDB" id="A0A7K5UKX0"/>
<proteinExistence type="inferred from homology"/>
<dbReference type="GO" id="GO:0006364">
    <property type="term" value="P:rRNA processing"/>
    <property type="evidence" value="ECO:0007669"/>
    <property type="project" value="InterPro"/>
</dbReference>
<name>A0A7K5UKX0_CEPOR</name>
<dbReference type="PANTHER" id="PTHR14150:SF12">
    <property type="entry name" value="U3 SMALL NUCLEOLAR RNA-ASSOCIATED PROTEIN 14 HOMOLOG A"/>
    <property type="match status" value="1"/>
</dbReference>
<feature type="compositionally biased region" description="Basic and acidic residues" evidence="5">
    <location>
        <begin position="379"/>
        <end position="408"/>
    </location>
</feature>
<feature type="region of interest" description="Disordered" evidence="5">
    <location>
        <begin position="293"/>
        <end position="531"/>
    </location>
</feature>
<evidence type="ECO:0000313" key="6">
    <source>
        <dbReference type="EMBL" id="NWU16576.1"/>
    </source>
</evidence>